<keyword evidence="3" id="KW-1185">Reference proteome</keyword>
<evidence type="ECO:0000313" key="3">
    <source>
        <dbReference type="Proteomes" id="UP000274822"/>
    </source>
</evidence>
<accession>A0A433QEX3</accession>
<gene>
    <name evidence="2" type="ORF">BC938DRAFT_482060</name>
</gene>
<dbReference type="EMBL" id="RBNJ01006815">
    <property type="protein sequence ID" value="RUS28289.1"/>
    <property type="molecule type" value="Genomic_DNA"/>
</dbReference>
<comment type="caution">
    <text evidence="2">The sequence shown here is derived from an EMBL/GenBank/DDBJ whole genome shotgun (WGS) entry which is preliminary data.</text>
</comment>
<organism evidence="2 3">
    <name type="scientific">Jimgerdemannia flammicorona</name>
    <dbReference type="NCBI Taxonomy" id="994334"/>
    <lineage>
        <taxon>Eukaryota</taxon>
        <taxon>Fungi</taxon>
        <taxon>Fungi incertae sedis</taxon>
        <taxon>Mucoromycota</taxon>
        <taxon>Mucoromycotina</taxon>
        <taxon>Endogonomycetes</taxon>
        <taxon>Endogonales</taxon>
        <taxon>Endogonaceae</taxon>
        <taxon>Jimgerdemannia</taxon>
    </lineage>
</organism>
<keyword evidence="1" id="KW-0547">Nucleotide-binding</keyword>
<proteinExistence type="predicted"/>
<evidence type="ECO:0000313" key="2">
    <source>
        <dbReference type="EMBL" id="RUS28289.1"/>
    </source>
</evidence>
<dbReference type="AlphaFoldDB" id="A0A433QEX3"/>
<dbReference type="InterPro" id="IPR011009">
    <property type="entry name" value="Kinase-like_dom_sf"/>
</dbReference>
<dbReference type="Proteomes" id="UP000274822">
    <property type="component" value="Unassembled WGS sequence"/>
</dbReference>
<evidence type="ECO:0008006" key="4">
    <source>
        <dbReference type="Google" id="ProtNLM"/>
    </source>
</evidence>
<protein>
    <recommendedName>
        <fullName evidence="4">Protein kinase domain-containing protein</fullName>
    </recommendedName>
</protein>
<sequence>MSLNSLASSRNTSAVRIQEALSLLVPFHELPETEQMRIRHLKSQFPYDDQLIEHLKDVDLMQLVEYLAWIPFQNFVNVEHVGQGGFSTVMKGTIKSYKARSGYIHDAVFALKTIDKFMVGEAVLSTVITLRNSTQDFVSTIGLSRQKGSDNYLIDIINECWRIDPTKRPTASIISRRLFQAKVELDWFRRYNIPSFIIRSFLSSGKLSRKTKTHVEKRVADHQQDLDSDNSNFSLFTAPVSSVTLQELRKPKLISDTAKPFALGNVGWSGDGSSQ</sequence>
<reference evidence="2 3" key="1">
    <citation type="journal article" date="2018" name="New Phytol.">
        <title>Phylogenomics of Endogonaceae and evolution of mycorrhizas within Mucoromycota.</title>
        <authorList>
            <person name="Chang Y."/>
            <person name="Desiro A."/>
            <person name="Na H."/>
            <person name="Sandor L."/>
            <person name="Lipzen A."/>
            <person name="Clum A."/>
            <person name="Barry K."/>
            <person name="Grigoriev I.V."/>
            <person name="Martin F.M."/>
            <person name="Stajich J.E."/>
            <person name="Smith M.E."/>
            <person name="Bonito G."/>
            <person name="Spatafora J.W."/>
        </authorList>
    </citation>
    <scope>NUCLEOTIDE SEQUENCE [LARGE SCALE GENOMIC DNA]</scope>
    <source>
        <strain evidence="2 3">AD002</strain>
    </source>
</reference>
<evidence type="ECO:0000256" key="1">
    <source>
        <dbReference type="PROSITE-ProRule" id="PRU10141"/>
    </source>
</evidence>
<dbReference type="InterPro" id="IPR017441">
    <property type="entry name" value="Protein_kinase_ATP_BS"/>
</dbReference>
<dbReference type="GO" id="GO:0005524">
    <property type="term" value="F:ATP binding"/>
    <property type="evidence" value="ECO:0007669"/>
    <property type="project" value="UniProtKB-UniRule"/>
</dbReference>
<feature type="binding site" evidence="1">
    <location>
        <position position="112"/>
    </location>
    <ligand>
        <name>ATP</name>
        <dbReference type="ChEBI" id="CHEBI:30616"/>
    </ligand>
</feature>
<name>A0A433QEX3_9FUNG</name>
<dbReference type="PROSITE" id="PS00107">
    <property type="entry name" value="PROTEIN_KINASE_ATP"/>
    <property type="match status" value="1"/>
</dbReference>
<keyword evidence="1" id="KW-0067">ATP-binding</keyword>
<dbReference type="SUPFAM" id="SSF56112">
    <property type="entry name" value="Protein kinase-like (PK-like)"/>
    <property type="match status" value="1"/>
</dbReference>